<dbReference type="GO" id="GO:0016491">
    <property type="term" value="F:oxidoreductase activity"/>
    <property type="evidence" value="ECO:0007669"/>
    <property type="project" value="UniProtKB-KW"/>
</dbReference>
<dbReference type="EC" id="1.-.-.-" evidence="2"/>
<dbReference type="InterPro" id="IPR029039">
    <property type="entry name" value="Flavoprotein-like_sf"/>
</dbReference>
<proteinExistence type="predicted"/>
<protein>
    <submittedName>
        <fullName evidence="2">NADPH-dependent FMN reductase</fullName>
        <ecNumber evidence="2">1.-.-.-</ecNumber>
    </submittedName>
</protein>
<dbReference type="Pfam" id="PF03358">
    <property type="entry name" value="FMN_red"/>
    <property type="match status" value="1"/>
</dbReference>
<accession>A0ABV5WXU5</accession>
<keyword evidence="2" id="KW-0560">Oxidoreductase</keyword>
<dbReference type="Gene3D" id="3.40.50.360">
    <property type="match status" value="1"/>
</dbReference>
<evidence type="ECO:0000259" key="1">
    <source>
        <dbReference type="Pfam" id="PF03358"/>
    </source>
</evidence>
<comment type="caution">
    <text evidence="2">The sequence shown here is derived from an EMBL/GenBank/DDBJ whole genome shotgun (WGS) entry which is preliminary data.</text>
</comment>
<dbReference type="InterPro" id="IPR050712">
    <property type="entry name" value="NAD(P)H-dep_reductase"/>
</dbReference>
<dbReference type="Proteomes" id="UP001589707">
    <property type="component" value="Unassembled WGS sequence"/>
</dbReference>
<dbReference type="PANTHER" id="PTHR30543:SF21">
    <property type="entry name" value="NAD(P)H-DEPENDENT FMN REDUCTASE LOT6"/>
    <property type="match status" value="1"/>
</dbReference>
<dbReference type="InterPro" id="IPR005025">
    <property type="entry name" value="FMN_Rdtase-like_dom"/>
</dbReference>
<keyword evidence="3" id="KW-1185">Reference proteome</keyword>
<organism evidence="2 3">
    <name type="scientific">Brevibacterium otitidis</name>
    <dbReference type="NCBI Taxonomy" id="53364"/>
    <lineage>
        <taxon>Bacteria</taxon>
        <taxon>Bacillati</taxon>
        <taxon>Actinomycetota</taxon>
        <taxon>Actinomycetes</taxon>
        <taxon>Micrococcales</taxon>
        <taxon>Brevibacteriaceae</taxon>
        <taxon>Brevibacterium</taxon>
    </lineage>
</organism>
<evidence type="ECO:0000313" key="2">
    <source>
        <dbReference type="EMBL" id="MFB9775013.1"/>
    </source>
</evidence>
<sequence>MTRIGVIAGSSRPGALNPQVVDWISQQLTNRGVEFEVVNFMDFGLPLLDEEIPSGAHNYQNAHTKKWAAAIAPFDAYIVVTPEYNHSIPGALKNALDYVAVEFANKPIAFSSYGADKGVRAVEAWRLVFSNHRAATVRHTASFSIFTDFADGVFAPTEVSVQPFGSMLADLLAWSEGFKLVRAKAA</sequence>
<reference evidence="2 3" key="1">
    <citation type="submission" date="2024-09" db="EMBL/GenBank/DDBJ databases">
        <authorList>
            <person name="Sun Q."/>
            <person name="Mori K."/>
        </authorList>
    </citation>
    <scope>NUCLEOTIDE SEQUENCE [LARGE SCALE GENOMIC DNA]</scope>
    <source>
        <strain evidence="2 3">JCM 11683</strain>
    </source>
</reference>
<evidence type="ECO:0000313" key="3">
    <source>
        <dbReference type="Proteomes" id="UP001589707"/>
    </source>
</evidence>
<dbReference type="PANTHER" id="PTHR30543">
    <property type="entry name" value="CHROMATE REDUCTASE"/>
    <property type="match status" value="1"/>
</dbReference>
<dbReference type="RefSeq" id="WP_376837766.1">
    <property type="nucleotide sequence ID" value="NZ_JBHMAU010000010.1"/>
</dbReference>
<dbReference type="EMBL" id="JBHMAU010000010">
    <property type="protein sequence ID" value="MFB9775013.1"/>
    <property type="molecule type" value="Genomic_DNA"/>
</dbReference>
<feature type="domain" description="NADPH-dependent FMN reductase-like" evidence="1">
    <location>
        <begin position="2"/>
        <end position="145"/>
    </location>
</feature>
<dbReference type="SUPFAM" id="SSF52218">
    <property type="entry name" value="Flavoproteins"/>
    <property type="match status" value="1"/>
</dbReference>
<gene>
    <name evidence="2" type="ORF">ACFFN1_01000</name>
</gene>
<name>A0ABV5WXU5_9MICO</name>